<dbReference type="AlphaFoldDB" id="A0A915I9P0"/>
<feature type="region of interest" description="Disordered" evidence="1">
    <location>
        <begin position="50"/>
        <end position="118"/>
    </location>
</feature>
<sequence>MPVFYQLTIGEQTKNFTNVQQLANVIAKAHSILNPTKAEIGTVEQPILVNQANQETPQPRSPQLFNSHFDHCCSTDPSQDRYRDPTLLIDRHPQNRAPPPNKFISFQPPPPEQHPQSQPRMEMLLEQLI</sequence>
<feature type="compositionally biased region" description="Pro residues" evidence="1">
    <location>
        <begin position="96"/>
        <end position="113"/>
    </location>
</feature>
<name>A0A915I9P0_ROMCU</name>
<evidence type="ECO:0000313" key="3">
    <source>
        <dbReference type="WBParaSite" id="nRc.2.0.1.t10895-RA"/>
    </source>
</evidence>
<keyword evidence="2" id="KW-1185">Reference proteome</keyword>
<dbReference type="Proteomes" id="UP000887565">
    <property type="component" value="Unplaced"/>
</dbReference>
<accession>A0A915I9P0</accession>
<dbReference type="WBParaSite" id="nRc.2.0.1.t10895-RA">
    <property type="protein sequence ID" value="nRc.2.0.1.t10895-RA"/>
    <property type="gene ID" value="nRc.2.0.1.g10895"/>
</dbReference>
<reference evidence="3" key="1">
    <citation type="submission" date="2022-11" db="UniProtKB">
        <authorList>
            <consortium name="WormBaseParasite"/>
        </authorList>
    </citation>
    <scope>IDENTIFICATION</scope>
</reference>
<organism evidence="2 3">
    <name type="scientific">Romanomermis culicivorax</name>
    <name type="common">Nematode worm</name>
    <dbReference type="NCBI Taxonomy" id="13658"/>
    <lineage>
        <taxon>Eukaryota</taxon>
        <taxon>Metazoa</taxon>
        <taxon>Ecdysozoa</taxon>
        <taxon>Nematoda</taxon>
        <taxon>Enoplea</taxon>
        <taxon>Dorylaimia</taxon>
        <taxon>Mermithida</taxon>
        <taxon>Mermithoidea</taxon>
        <taxon>Mermithidae</taxon>
        <taxon>Romanomermis</taxon>
    </lineage>
</organism>
<proteinExistence type="predicted"/>
<feature type="compositionally biased region" description="Basic and acidic residues" evidence="1">
    <location>
        <begin position="68"/>
        <end position="93"/>
    </location>
</feature>
<feature type="compositionally biased region" description="Polar residues" evidence="1">
    <location>
        <begin position="50"/>
        <end position="66"/>
    </location>
</feature>
<evidence type="ECO:0000313" key="2">
    <source>
        <dbReference type="Proteomes" id="UP000887565"/>
    </source>
</evidence>
<evidence type="ECO:0000256" key="1">
    <source>
        <dbReference type="SAM" id="MobiDB-lite"/>
    </source>
</evidence>
<protein>
    <submittedName>
        <fullName evidence="3">Uncharacterized protein</fullName>
    </submittedName>
</protein>